<protein>
    <submittedName>
        <fullName evidence="4">Uncharacterized protein</fullName>
    </submittedName>
</protein>
<evidence type="ECO:0000256" key="1">
    <source>
        <dbReference type="ARBA" id="ARBA00022737"/>
    </source>
</evidence>
<keyword evidence="2 3" id="KW-0040">ANK repeat</keyword>
<sequence>MVSVLSPNENGDTALMLAVKDELTDTVVILLDKWKHFRISQVHYALEHLIHHHRWSFIRDFLKNYHGDRISHLTLRGVLRLAIEKENLDTILLMLENNVWEKQLKEKYINDEIKRMDVVKREERIFELIKMKIYLKVEEIQSLLGENKSQYDIPWTIRDEKGASILHYIVSSPSCIDFQYDIQNEITQLMNSKDGPYINAVDFEGKTCLHYLAELTGIHFSNCIIKKYRQEARIISIIEILIKFGANAALSDYSGKLPEELAKLPKTEYFLKEQRKAITSKQETLNEFPYENDPVLEAASNGEDTNLKKYLQKQKNTLRAQNGYSGPLHIAIAQGHWKTVQLLLSAGAPLSDISNEGFTVLETAYRTENLHARMHALIRHAYINQLNYELRKVIGNNNLRATLKKGIRQLVEDIKLKGYNAKWPKQAYFRDNWKLLLTAAKLGLSLTCHFICFETYTRVTRLPGDKQEHPVCIALSNSHIECARVLCIDHKLHPYHLPPEQEKIAFKFFNNSLFLEEFEKIKNLPTSNLNCNNISIIKKMSSLIHEKSNVSVDNEVLRFIAENGLLHTLNKIINKVNLDLNEIVDTVSRSGLIHIAARYGHIILLEYLVLSGANTSICAQGKLTPAHLSALFGHTRCWEYLKCLPGGQEDSLSGMDPESSLKGFQEMVKTLKLHSLDEEEKSNIYNNPQPRATAQILLNNKGKHFDIGSPKTLLQCAMDKKVDLEDFKNTKIQEAFELLFKSLVHRVGQSDNRFEGELVPAGSVAENIRLHFLDELDYNVVLKKFHAMDNGNINIETVWNADTGLKDIRLIPDEKIRTHDRMIFEERNLITEFKLAVENVLSDPAYEFGTQNLSLVYPGISETRVGIALYFVWSENDETSRILLPSVDLVPAIPAPLPEDTGLKTLPHESQDMLKNKNVCIVCCGKSQWRYSLSSIENVLLSNLELHQRAVILACKLLCSFLKPDWWYPEEFKRFYQVWKNIYLKIDVPVSYVIKAAFIKELAANTKSDSWTEASFINHVISIFERMIDESHKPKQVKSFFVPSYESQRFGDGAYNFLEYLNNLKKNKF</sequence>
<comment type="caution">
    <text evidence="4">The sequence shown here is derived from an EMBL/GenBank/DDBJ whole genome shotgun (WGS) entry which is preliminary data.</text>
</comment>
<dbReference type="AlphaFoldDB" id="A0AAV2R582"/>
<dbReference type="PANTHER" id="PTHR24198">
    <property type="entry name" value="ANKYRIN REPEAT AND PROTEIN KINASE DOMAIN-CONTAINING PROTEIN"/>
    <property type="match status" value="1"/>
</dbReference>
<dbReference type="PANTHER" id="PTHR24198:SF165">
    <property type="entry name" value="ANKYRIN REPEAT-CONTAINING PROTEIN-RELATED"/>
    <property type="match status" value="1"/>
</dbReference>
<dbReference type="Proteomes" id="UP001497623">
    <property type="component" value="Unassembled WGS sequence"/>
</dbReference>
<dbReference type="SUPFAM" id="SSF48403">
    <property type="entry name" value="Ankyrin repeat"/>
    <property type="match status" value="2"/>
</dbReference>
<reference evidence="4 5" key="1">
    <citation type="submission" date="2024-05" db="EMBL/GenBank/DDBJ databases">
        <authorList>
            <person name="Wallberg A."/>
        </authorList>
    </citation>
    <scope>NUCLEOTIDE SEQUENCE [LARGE SCALE GENOMIC DNA]</scope>
</reference>
<dbReference type="EMBL" id="CAXKWB010016218">
    <property type="protein sequence ID" value="CAL4115773.1"/>
    <property type="molecule type" value="Genomic_DNA"/>
</dbReference>
<evidence type="ECO:0000256" key="3">
    <source>
        <dbReference type="PROSITE-ProRule" id="PRU00023"/>
    </source>
</evidence>
<evidence type="ECO:0000313" key="5">
    <source>
        <dbReference type="Proteomes" id="UP001497623"/>
    </source>
</evidence>
<dbReference type="InterPro" id="IPR036770">
    <property type="entry name" value="Ankyrin_rpt-contain_sf"/>
</dbReference>
<dbReference type="PROSITE" id="PS50088">
    <property type="entry name" value="ANK_REPEAT"/>
    <property type="match status" value="1"/>
</dbReference>
<dbReference type="Pfam" id="PF00023">
    <property type="entry name" value="Ank"/>
    <property type="match status" value="1"/>
</dbReference>
<dbReference type="GO" id="GO:0005737">
    <property type="term" value="C:cytoplasm"/>
    <property type="evidence" value="ECO:0007669"/>
    <property type="project" value="TreeGrafter"/>
</dbReference>
<dbReference type="SMART" id="SM00248">
    <property type="entry name" value="ANK"/>
    <property type="match status" value="4"/>
</dbReference>
<dbReference type="Gene3D" id="1.25.40.20">
    <property type="entry name" value="Ankyrin repeat-containing domain"/>
    <property type="match status" value="3"/>
</dbReference>
<organism evidence="4 5">
    <name type="scientific">Meganyctiphanes norvegica</name>
    <name type="common">Northern krill</name>
    <name type="synonym">Thysanopoda norvegica</name>
    <dbReference type="NCBI Taxonomy" id="48144"/>
    <lineage>
        <taxon>Eukaryota</taxon>
        <taxon>Metazoa</taxon>
        <taxon>Ecdysozoa</taxon>
        <taxon>Arthropoda</taxon>
        <taxon>Crustacea</taxon>
        <taxon>Multicrustacea</taxon>
        <taxon>Malacostraca</taxon>
        <taxon>Eumalacostraca</taxon>
        <taxon>Eucarida</taxon>
        <taxon>Euphausiacea</taxon>
        <taxon>Euphausiidae</taxon>
        <taxon>Meganyctiphanes</taxon>
    </lineage>
</organism>
<evidence type="ECO:0000256" key="2">
    <source>
        <dbReference type="ARBA" id="ARBA00023043"/>
    </source>
</evidence>
<name>A0AAV2R582_MEGNR</name>
<feature type="repeat" description="ANK" evidence="3">
    <location>
        <begin position="327"/>
        <end position="355"/>
    </location>
</feature>
<dbReference type="InterPro" id="IPR002110">
    <property type="entry name" value="Ankyrin_rpt"/>
</dbReference>
<gene>
    <name evidence="4" type="ORF">MNOR_LOCUS20737</name>
</gene>
<evidence type="ECO:0000313" key="4">
    <source>
        <dbReference type="EMBL" id="CAL4115773.1"/>
    </source>
</evidence>
<keyword evidence="1" id="KW-0677">Repeat</keyword>
<keyword evidence="5" id="KW-1185">Reference proteome</keyword>
<proteinExistence type="predicted"/>
<accession>A0AAV2R582</accession>
<dbReference type="PROSITE" id="PS50297">
    <property type="entry name" value="ANK_REP_REGION"/>
    <property type="match status" value="1"/>
</dbReference>
<dbReference type="Gene3D" id="3.30.460.90">
    <property type="match status" value="1"/>
</dbReference>